<protein>
    <submittedName>
        <fullName evidence="2">Uncharacterized protein</fullName>
    </submittedName>
</protein>
<reference evidence="2" key="1">
    <citation type="submission" date="2014-11" db="EMBL/GenBank/DDBJ databases">
        <authorList>
            <person name="Otto D Thomas"/>
            <person name="Naeem Raeece"/>
        </authorList>
    </citation>
    <scope>NUCLEOTIDE SEQUENCE</scope>
</reference>
<dbReference type="InterPro" id="IPR027038">
    <property type="entry name" value="RanGap"/>
</dbReference>
<dbReference type="VEuPathDB" id="CryptoDB:Cvel_26757"/>
<keyword evidence="1" id="KW-0732">Signal</keyword>
<dbReference type="EMBL" id="CDMZ01002455">
    <property type="protein sequence ID" value="CEM42460.1"/>
    <property type="molecule type" value="Genomic_DNA"/>
</dbReference>
<organism evidence="2">
    <name type="scientific">Chromera velia CCMP2878</name>
    <dbReference type="NCBI Taxonomy" id="1169474"/>
    <lineage>
        <taxon>Eukaryota</taxon>
        <taxon>Sar</taxon>
        <taxon>Alveolata</taxon>
        <taxon>Colpodellida</taxon>
        <taxon>Chromeraceae</taxon>
        <taxon>Chromera</taxon>
    </lineage>
</organism>
<dbReference type="PANTHER" id="PTHR24113">
    <property type="entry name" value="RAN GTPASE-ACTIVATING PROTEIN 1"/>
    <property type="match status" value="1"/>
</dbReference>
<sequence length="574" mass="60953">MTNFGSVLSAHWLPSLLSLDLTNNPLGPRGVEALARGLCAPLRSLNLACTGAKEKGVEALAEVLREKKVSSLQSLDLIENQMKAEGLKHLAAVVSTADAVPELRTLIPKKNNLADGATVIEYAPLSTLLSTNRLTELEVLDLSKNFFLAGSNDGVSAAAFTTASRFPKLRVLNLADTWISPAQMNALGEGGWVGCVLEDLDLSGWRIDLNAEGLEVGVQSLANALISGSLSHFECLKLVRRNDVCPDGLEALCRGIVSGKVMRLRTFKIQSSEHPNNLEGEAPDFVFDESVRALAEAAREGRIPSIRNLELDLSSGFVSPPRMSELGRALGSVGASSLQKLDLKWMCSTEGAVVGLAEGLEGEQMSSLEDLSLNAACEDPEGARALGEVLSTGRAPSLRRVDLVWPASKTLSSLCEGLSVGTSPPPLMRMDLTLGAPAPGLVDYSSAMSHLSEAIRADHISFLRKIAAFGLGDNPQTLKSFGEALTHANARLIHLEEVDFRMQSLSAEAFLRGVGRGGSYPPALHTLSVLSGAIHTHGPALSPLSILISEGKVPALREVKDNLAQSELGEVQAM</sequence>
<dbReference type="GO" id="GO:0005829">
    <property type="term" value="C:cytosol"/>
    <property type="evidence" value="ECO:0007669"/>
    <property type="project" value="TreeGrafter"/>
</dbReference>
<gene>
    <name evidence="2" type="ORF">Cvel_26757</name>
</gene>
<evidence type="ECO:0000313" key="2">
    <source>
        <dbReference type="EMBL" id="CEM42460.1"/>
    </source>
</evidence>
<dbReference type="SMART" id="SM00368">
    <property type="entry name" value="LRR_RI"/>
    <property type="match status" value="6"/>
</dbReference>
<dbReference type="GO" id="GO:0006913">
    <property type="term" value="P:nucleocytoplasmic transport"/>
    <property type="evidence" value="ECO:0007669"/>
    <property type="project" value="TreeGrafter"/>
</dbReference>
<feature type="signal peptide" evidence="1">
    <location>
        <begin position="1"/>
        <end position="18"/>
    </location>
</feature>
<dbReference type="Gene3D" id="3.80.10.10">
    <property type="entry name" value="Ribonuclease Inhibitor"/>
    <property type="match status" value="3"/>
</dbReference>
<dbReference type="InterPro" id="IPR032675">
    <property type="entry name" value="LRR_dom_sf"/>
</dbReference>
<dbReference type="Pfam" id="PF13516">
    <property type="entry name" value="LRR_6"/>
    <property type="match status" value="1"/>
</dbReference>
<dbReference type="PANTHER" id="PTHR24113:SF15">
    <property type="entry name" value="NACHT DOMAIN-CONTAINING PROTEIN"/>
    <property type="match status" value="1"/>
</dbReference>
<dbReference type="AlphaFoldDB" id="A0A0G4HEG5"/>
<evidence type="ECO:0000256" key="1">
    <source>
        <dbReference type="SAM" id="SignalP"/>
    </source>
</evidence>
<accession>A0A0G4HEG5</accession>
<dbReference type="GO" id="GO:0031267">
    <property type="term" value="F:small GTPase binding"/>
    <property type="evidence" value="ECO:0007669"/>
    <property type="project" value="TreeGrafter"/>
</dbReference>
<dbReference type="InterPro" id="IPR001611">
    <property type="entry name" value="Leu-rich_rpt"/>
</dbReference>
<dbReference type="SUPFAM" id="SSF52047">
    <property type="entry name" value="RNI-like"/>
    <property type="match status" value="2"/>
</dbReference>
<dbReference type="GO" id="GO:0048471">
    <property type="term" value="C:perinuclear region of cytoplasm"/>
    <property type="evidence" value="ECO:0007669"/>
    <property type="project" value="TreeGrafter"/>
</dbReference>
<dbReference type="GO" id="GO:0005096">
    <property type="term" value="F:GTPase activator activity"/>
    <property type="evidence" value="ECO:0007669"/>
    <property type="project" value="InterPro"/>
</dbReference>
<feature type="chain" id="PRO_5005191430" evidence="1">
    <location>
        <begin position="19"/>
        <end position="574"/>
    </location>
</feature>
<name>A0A0G4HEG5_9ALVE</name>
<dbReference type="PhylomeDB" id="A0A0G4HEG5"/>
<dbReference type="GO" id="GO:0005634">
    <property type="term" value="C:nucleus"/>
    <property type="evidence" value="ECO:0007669"/>
    <property type="project" value="TreeGrafter"/>
</dbReference>
<proteinExistence type="predicted"/>